<dbReference type="AlphaFoldDB" id="A0A834H1V9"/>
<evidence type="ECO:0000313" key="2">
    <source>
        <dbReference type="EMBL" id="KAF7143958.1"/>
    </source>
</evidence>
<feature type="domain" description="Sieve element occlusion C-terminal" evidence="1">
    <location>
        <begin position="1"/>
        <end position="107"/>
    </location>
</feature>
<keyword evidence="3" id="KW-1185">Reference proteome</keyword>
<name>A0A834H1V9_RHOSS</name>
<reference evidence="2" key="1">
    <citation type="submission" date="2019-11" db="EMBL/GenBank/DDBJ databases">
        <authorList>
            <person name="Liu Y."/>
            <person name="Hou J."/>
            <person name="Li T.-Q."/>
            <person name="Guan C.-H."/>
            <person name="Wu X."/>
            <person name="Wu H.-Z."/>
            <person name="Ling F."/>
            <person name="Zhang R."/>
            <person name="Shi X.-G."/>
            <person name="Ren J.-P."/>
            <person name="Chen E.-F."/>
            <person name="Sun J.-M."/>
        </authorList>
    </citation>
    <scope>NUCLEOTIDE SEQUENCE</scope>
    <source>
        <strain evidence="2">Adult_tree_wgs_1</strain>
        <tissue evidence="2">Leaves</tissue>
    </source>
</reference>
<evidence type="ECO:0000313" key="3">
    <source>
        <dbReference type="Proteomes" id="UP000626092"/>
    </source>
</evidence>
<sequence length="191" mass="21552">MVQEIMAMLSFDGSDQGWAVISHGSAEMAKANGDTILKSLTQFEQWKEQAGQAGFVAALNQNLHDLHTPHHCSRLILPEATCGIPERVACPECGRQMEKFIMYRCCTDEAGKEWLTYVTVVNPMSEVHVMAERLQVFGFPRRTALKVGLRVPWGAARDLMLRIKDARLGEYRLLLLDVRGWEARRGYESGE</sequence>
<dbReference type="PANTHER" id="PTHR33232">
    <property type="entry name" value="PROTEIN SIEVE ELEMENT OCCLUSION B-LIKE"/>
    <property type="match status" value="1"/>
</dbReference>
<protein>
    <recommendedName>
        <fullName evidence="1">Sieve element occlusion C-terminal domain-containing protein</fullName>
    </recommendedName>
</protein>
<evidence type="ECO:0000259" key="1">
    <source>
        <dbReference type="Pfam" id="PF14577"/>
    </source>
</evidence>
<dbReference type="Pfam" id="PF14577">
    <property type="entry name" value="SEO_C"/>
    <property type="match status" value="1"/>
</dbReference>
<dbReference type="InterPro" id="IPR039299">
    <property type="entry name" value="SEOA"/>
</dbReference>
<accession>A0A834H1V9</accession>
<comment type="caution">
    <text evidence="2">The sequence shown here is derived from an EMBL/GenBank/DDBJ whole genome shotgun (WGS) entry which is preliminary data.</text>
</comment>
<dbReference type="OrthoDB" id="1740756at2759"/>
<organism evidence="2 3">
    <name type="scientific">Rhododendron simsii</name>
    <name type="common">Sims's rhododendron</name>
    <dbReference type="NCBI Taxonomy" id="118357"/>
    <lineage>
        <taxon>Eukaryota</taxon>
        <taxon>Viridiplantae</taxon>
        <taxon>Streptophyta</taxon>
        <taxon>Embryophyta</taxon>
        <taxon>Tracheophyta</taxon>
        <taxon>Spermatophyta</taxon>
        <taxon>Magnoliopsida</taxon>
        <taxon>eudicotyledons</taxon>
        <taxon>Gunneridae</taxon>
        <taxon>Pentapetalae</taxon>
        <taxon>asterids</taxon>
        <taxon>Ericales</taxon>
        <taxon>Ericaceae</taxon>
        <taxon>Ericoideae</taxon>
        <taxon>Rhodoreae</taxon>
        <taxon>Rhododendron</taxon>
    </lineage>
</organism>
<proteinExistence type="predicted"/>
<dbReference type="InterPro" id="IPR027944">
    <property type="entry name" value="SEO_C"/>
</dbReference>
<gene>
    <name evidence="2" type="ORF">RHSIM_Rhsim05G0211900</name>
</gene>
<dbReference type="Proteomes" id="UP000626092">
    <property type="component" value="Unassembled WGS sequence"/>
</dbReference>
<dbReference type="EMBL" id="WJXA01000005">
    <property type="protein sequence ID" value="KAF7143958.1"/>
    <property type="molecule type" value="Genomic_DNA"/>
</dbReference>
<dbReference type="GO" id="GO:0010088">
    <property type="term" value="P:phloem development"/>
    <property type="evidence" value="ECO:0007669"/>
    <property type="project" value="InterPro"/>
</dbReference>
<dbReference type="PANTHER" id="PTHR33232:SF20">
    <property type="entry name" value="PROTEIN SIEVE ELEMENT OCCLUSION B-LIKE"/>
    <property type="match status" value="1"/>
</dbReference>